<reference evidence="2" key="1">
    <citation type="submission" date="2021-01" db="EMBL/GenBank/DDBJ databases">
        <title>Whole genome shotgun sequence of Rhizocola hellebori NBRC 109834.</title>
        <authorList>
            <person name="Komaki H."/>
            <person name="Tamura T."/>
        </authorList>
    </citation>
    <scope>NUCLEOTIDE SEQUENCE</scope>
    <source>
        <strain evidence="2">NBRC 109834</strain>
    </source>
</reference>
<dbReference type="RefSeq" id="WP_203911135.1">
    <property type="nucleotide sequence ID" value="NZ_BONY01000036.1"/>
</dbReference>
<protein>
    <submittedName>
        <fullName evidence="2">BON domain-containing protein</fullName>
    </submittedName>
</protein>
<evidence type="ECO:0000259" key="1">
    <source>
        <dbReference type="PROSITE" id="PS50914"/>
    </source>
</evidence>
<dbReference type="PANTHER" id="PTHR34606:SF15">
    <property type="entry name" value="BON DOMAIN-CONTAINING PROTEIN"/>
    <property type="match status" value="1"/>
</dbReference>
<accession>A0A8J3QCX8</accession>
<evidence type="ECO:0000313" key="3">
    <source>
        <dbReference type="Proteomes" id="UP000612899"/>
    </source>
</evidence>
<sequence length="212" mass="22607">MDQQLQTSINEELKYEPSVNASEVVVLVSNGTVKLSGEVSSLPEKLAANRSAMRVRGVKAVANELTVRHPGNTDVDIAETASKMLAWAVDVPSGSVTADVNDHVITLSGTVAWQYQRDAATRAVMNLRGVTAVTNQVALAQPESASPVRNAIAAAFSRNALLDPEAIDVHVEGHQLVLRGKVRSFAEARQAERTAWAAEGVTSVRNDLVITS</sequence>
<dbReference type="InterPro" id="IPR007055">
    <property type="entry name" value="BON_dom"/>
</dbReference>
<feature type="domain" description="BON" evidence="1">
    <location>
        <begin position="144"/>
        <end position="212"/>
    </location>
</feature>
<dbReference type="Gene3D" id="3.30.1340.30">
    <property type="match status" value="3"/>
</dbReference>
<gene>
    <name evidence="2" type="ORF">Rhe02_54090</name>
</gene>
<dbReference type="InterPro" id="IPR014004">
    <property type="entry name" value="Transpt-assoc_nodulatn_dom_bac"/>
</dbReference>
<dbReference type="SMART" id="SM00749">
    <property type="entry name" value="BON"/>
    <property type="match status" value="3"/>
</dbReference>
<evidence type="ECO:0000313" key="2">
    <source>
        <dbReference type="EMBL" id="GIH07342.1"/>
    </source>
</evidence>
<feature type="domain" description="BON" evidence="1">
    <location>
        <begin position="73"/>
        <end position="141"/>
    </location>
</feature>
<dbReference type="PANTHER" id="PTHR34606">
    <property type="entry name" value="BON DOMAIN-CONTAINING PROTEIN"/>
    <property type="match status" value="1"/>
</dbReference>
<comment type="caution">
    <text evidence="2">The sequence shown here is derived from an EMBL/GenBank/DDBJ whole genome shotgun (WGS) entry which is preliminary data.</text>
</comment>
<dbReference type="EMBL" id="BONY01000036">
    <property type="protein sequence ID" value="GIH07342.1"/>
    <property type="molecule type" value="Genomic_DNA"/>
</dbReference>
<proteinExistence type="predicted"/>
<keyword evidence="3" id="KW-1185">Reference proteome</keyword>
<dbReference type="Pfam" id="PF04972">
    <property type="entry name" value="BON"/>
    <property type="match status" value="3"/>
</dbReference>
<dbReference type="InterPro" id="IPR051686">
    <property type="entry name" value="Lipoprotein_DolP"/>
</dbReference>
<dbReference type="Proteomes" id="UP000612899">
    <property type="component" value="Unassembled WGS sequence"/>
</dbReference>
<dbReference type="AlphaFoldDB" id="A0A8J3QCX8"/>
<dbReference type="PROSITE" id="PS50914">
    <property type="entry name" value="BON"/>
    <property type="match status" value="3"/>
</dbReference>
<organism evidence="2 3">
    <name type="scientific">Rhizocola hellebori</name>
    <dbReference type="NCBI Taxonomy" id="1392758"/>
    <lineage>
        <taxon>Bacteria</taxon>
        <taxon>Bacillati</taxon>
        <taxon>Actinomycetota</taxon>
        <taxon>Actinomycetes</taxon>
        <taxon>Micromonosporales</taxon>
        <taxon>Micromonosporaceae</taxon>
        <taxon>Rhizocola</taxon>
    </lineage>
</organism>
<name>A0A8J3QCX8_9ACTN</name>
<feature type="domain" description="BON" evidence="1">
    <location>
        <begin position="1"/>
        <end position="69"/>
    </location>
</feature>